<proteinExistence type="predicted"/>
<dbReference type="PANTHER" id="PTHR28541:SF1">
    <property type="entry name" value="DDB1- AND CUL4-ASSOCIATED FACTOR 15"/>
    <property type="match status" value="1"/>
</dbReference>
<dbReference type="InterPro" id="IPR032734">
    <property type="entry name" value="DCAF15_WD40"/>
</dbReference>
<accession>A0A6L2PTS0</accession>
<dbReference type="PANTHER" id="PTHR28541">
    <property type="entry name" value="DDB1- AND CUL4-ASSOCIATED FACTOR 15"/>
    <property type="match status" value="1"/>
</dbReference>
<evidence type="ECO:0000259" key="2">
    <source>
        <dbReference type="Pfam" id="PF14939"/>
    </source>
</evidence>
<dbReference type="InParanoid" id="A0A6L2PTS0"/>
<dbReference type="Pfam" id="PF14939">
    <property type="entry name" value="DCAF15_WD40"/>
    <property type="match status" value="1"/>
</dbReference>
<comment type="caution">
    <text evidence="3">The sequence shown here is derived from an EMBL/GenBank/DDBJ whole genome shotgun (WGS) entry which is preliminary data.</text>
</comment>
<dbReference type="InterPro" id="IPR038914">
    <property type="entry name" value="DCAF15"/>
</dbReference>
<keyword evidence="4" id="KW-1185">Reference proteome</keyword>
<dbReference type="Proteomes" id="UP000502823">
    <property type="component" value="Unassembled WGS sequence"/>
</dbReference>
<dbReference type="FunCoup" id="A0A6L2PTS0">
    <property type="interactions" value="29"/>
</dbReference>
<dbReference type="CDD" id="cd20913">
    <property type="entry name" value="DCAF15-CTD"/>
    <property type="match status" value="1"/>
</dbReference>
<evidence type="ECO:0000256" key="1">
    <source>
        <dbReference type="SAM" id="MobiDB-lite"/>
    </source>
</evidence>
<gene>
    <name evidence="3" type="ORF">Cfor_11039</name>
</gene>
<feature type="domain" description="DDB1- and CUL4-associated factor 15 WD40 repeat-containing" evidence="2">
    <location>
        <begin position="114"/>
        <end position="296"/>
    </location>
</feature>
<dbReference type="OrthoDB" id="6354267at2759"/>
<dbReference type="CDD" id="cd20917">
    <property type="entry name" value="DCAF15-NTD"/>
    <property type="match status" value="1"/>
</dbReference>
<dbReference type="InterPro" id="IPR047319">
    <property type="entry name" value="DCAF15_C"/>
</dbReference>
<sequence length="1007" mass="113157">MELYDSEESCSSVSSSSYIFSASLDSQESSVDSYPRLPSKTVKKTRKRTPHILDKLYYREIRGNFASFPHAPNLKLFCQIPARCQIRLRNVLPDSALDSKWHVIVVVHAPYDSISSCSHVFLGLSRCGQFLLSYTYTTELDVMTFNQVYKYRLHWWAFVPHQQVRKVSEVMLFGNQGVYSTLFIAVCQWPMDYSRILIYGNCTSAPERSYLTITTVPSLNKCQDCLKVAASYEEEDLAASWDSCVRFSCLKHGLTLHTSFDVVSPFPKFEPTICMKREGTVVFNTGNFLHVLRAELEHLSNSSTSVTKPSSSNNVLTSDTSETVDQNPSIASTKNGSDETVRIGSESRVVSKDQAIPKNSEVSASESIFLSRSRQVMKISGKCSEGDCKKALDSSLRDNQERIIKSETKAGHYTRDLEASSGREKALRDFRDGVFSGRITRSQTSRAAGRLEIADIPVVNEISKVDTEKVKRNDFSQISHASEKPRCVAGETVWKEQGDFNGVCNKESRIMDSTQELNITCGIMNPSTSEEMVSSVTLMSPIPGTLLMVNTTEESESDDCQSVPDRRKEIMTPSSSKSRRIRGGATVKLSSPLPAMPTAVSHGGSISSAHNKIAEAEKAYEFTDDGLEPGCEKLSSFRRRRLADKKYEFCEEGEDAENIVPFRLTRRRELSPRLRSPPLYLSPSSLMLTHRRRHHDTLSDPPELVVSGPRSPQILASDIHSVPQTPNHLETDKVVLRPFNRNMAATLLLSPRDRDGSGDWVKTNNNRSNTFRCTVQLKRRYIDVDDELVSVITDIEDDDFSESTGYHCALPLEVHGAGYAQLQMISNTKAGKLMAPCVLVHQRSFDVEQFCHEIAERLCVEAGKKYWFCNDYDVEIVDVCPFSGDVIAVALMRIQATIKTKGLAKSQRHPVSSMERQQYQGSCKFVWNVDTGHYAVVWTRALREVDPYNTIDMDPWNPARDLAVKLRKDLHHVPMYQSVKTITNELVLKGVSLVRISDLENLTELTL</sequence>
<protein>
    <recommendedName>
        <fullName evidence="2">DDB1- and CUL4-associated factor 15 WD40 repeat-containing domain-containing protein</fullName>
    </recommendedName>
</protein>
<feature type="region of interest" description="Disordered" evidence="1">
    <location>
        <begin position="302"/>
        <end position="340"/>
    </location>
</feature>
<dbReference type="AlphaFoldDB" id="A0A6L2PTS0"/>
<feature type="compositionally biased region" description="Polar residues" evidence="1">
    <location>
        <begin position="316"/>
        <end position="335"/>
    </location>
</feature>
<dbReference type="GO" id="GO:0016567">
    <property type="term" value="P:protein ubiquitination"/>
    <property type="evidence" value="ECO:0007669"/>
    <property type="project" value="InterPro"/>
</dbReference>
<dbReference type="GO" id="GO:0080008">
    <property type="term" value="C:Cul4-RING E3 ubiquitin ligase complex"/>
    <property type="evidence" value="ECO:0007669"/>
    <property type="project" value="TreeGrafter"/>
</dbReference>
<organism evidence="3 4">
    <name type="scientific">Coptotermes formosanus</name>
    <name type="common">Formosan subterranean termite</name>
    <dbReference type="NCBI Taxonomy" id="36987"/>
    <lineage>
        <taxon>Eukaryota</taxon>
        <taxon>Metazoa</taxon>
        <taxon>Ecdysozoa</taxon>
        <taxon>Arthropoda</taxon>
        <taxon>Hexapoda</taxon>
        <taxon>Insecta</taxon>
        <taxon>Pterygota</taxon>
        <taxon>Neoptera</taxon>
        <taxon>Polyneoptera</taxon>
        <taxon>Dictyoptera</taxon>
        <taxon>Blattodea</taxon>
        <taxon>Blattoidea</taxon>
        <taxon>Termitoidae</taxon>
        <taxon>Rhinotermitidae</taxon>
        <taxon>Coptotermes</taxon>
    </lineage>
</organism>
<dbReference type="EMBL" id="BLKM01008479">
    <property type="protein sequence ID" value="GFG33835.1"/>
    <property type="molecule type" value="Genomic_DNA"/>
</dbReference>
<name>A0A6L2PTS0_COPFO</name>
<reference evidence="4" key="1">
    <citation type="submission" date="2020-01" db="EMBL/GenBank/DDBJ databases">
        <title>Draft genome sequence of the Termite Coptotermes fromosanus.</title>
        <authorList>
            <person name="Itakura S."/>
            <person name="Yosikawa Y."/>
            <person name="Umezawa K."/>
        </authorList>
    </citation>
    <scope>NUCLEOTIDE SEQUENCE [LARGE SCALE GENOMIC DNA]</scope>
</reference>
<evidence type="ECO:0000313" key="4">
    <source>
        <dbReference type="Proteomes" id="UP000502823"/>
    </source>
</evidence>
<evidence type="ECO:0000313" key="3">
    <source>
        <dbReference type="EMBL" id="GFG33835.1"/>
    </source>
</evidence>
<feature type="compositionally biased region" description="Low complexity" evidence="1">
    <location>
        <begin position="302"/>
        <end position="315"/>
    </location>
</feature>